<dbReference type="AlphaFoldDB" id="A0A3B0CFV7"/>
<evidence type="ECO:0000313" key="1">
    <source>
        <dbReference type="EMBL" id="RKN83798.1"/>
    </source>
</evidence>
<name>A0A3B0CFV7_9BACL</name>
<evidence type="ECO:0008006" key="3">
    <source>
        <dbReference type="Google" id="ProtNLM"/>
    </source>
</evidence>
<dbReference type="OrthoDB" id="9799092at2"/>
<comment type="caution">
    <text evidence="1">The sequence shown here is derived from an EMBL/GenBank/DDBJ whole genome shotgun (WGS) entry which is preliminary data.</text>
</comment>
<organism evidence="1 2">
    <name type="scientific">Paenibacillus ginsengarvi</name>
    <dbReference type="NCBI Taxonomy" id="400777"/>
    <lineage>
        <taxon>Bacteria</taxon>
        <taxon>Bacillati</taxon>
        <taxon>Bacillota</taxon>
        <taxon>Bacilli</taxon>
        <taxon>Bacillales</taxon>
        <taxon>Paenibacillaceae</taxon>
        <taxon>Paenibacillus</taxon>
    </lineage>
</organism>
<dbReference type="Proteomes" id="UP000282311">
    <property type="component" value="Unassembled WGS sequence"/>
</dbReference>
<sequence>MDFVGNCSKCQTAVYCKGGFLDGVTEHHVLYCHSCFAAVLKEREQAATASGQGDPQAQRDPACNE</sequence>
<dbReference type="EMBL" id="RBAH01000011">
    <property type="protein sequence ID" value="RKN83798.1"/>
    <property type="molecule type" value="Genomic_DNA"/>
</dbReference>
<protein>
    <recommendedName>
        <fullName evidence="3">LIM zinc-binding domain-containing protein</fullName>
    </recommendedName>
</protein>
<evidence type="ECO:0000313" key="2">
    <source>
        <dbReference type="Proteomes" id="UP000282311"/>
    </source>
</evidence>
<dbReference type="RefSeq" id="WP_120748342.1">
    <property type="nucleotide sequence ID" value="NZ_RBAH01000011.1"/>
</dbReference>
<gene>
    <name evidence="1" type="ORF">D7M11_16520</name>
</gene>
<proteinExistence type="predicted"/>
<reference evidence="1 2" key="1">
    <citation type="journal article" date="2007" name="Int. J. Syst. Evol. Microbiol.">
        <title>Paenibacillus ginsengarvi sp. nov., isolated from soil from ginseng cultivation.</title>
        <authorList>
            <person name="Yoon M.H."/>
            <person name="Ten L.N."/>
            <person name="Im W.T."/>
        </authorList>
    </citation>
    <scope>NUCLEOTIDE SEQUENCE [LARGE SCALE GENOMIC DNA]</scope>
    <source>
        <strain evidence="1 2">KCTC 13059</strain>
    </source>
</reference>
<keyword evidence="2" id="KW-1185">Reference proteome</keyword>
<accession>A0A3B0CFV7</accession>